<evidence type="ECO:0000256" key="5">
    <source>
        <dbReference type="ARBA" id="ARBA00023288"/>
    </source>
</evidence>
<comment type="caution">
    <text evidence="8">The sequence shown here is derived from an EMBL/GenBank/DDBJ whole genome shotgun (WGS) entry which is preliminary data.</text>
</comment>
<dbReference type="PROSITE" id="PS51257">
    <property type="entry name" value="PROKAR_LIPOPROTEIN"/>
    <property type="match status" value="1"/>
</dbReference>
<accession>A0A9X1WTK8</accession>
<name>A0A9X1WTK8_9BACL</name>
<evidence type="ECO:0000256" key="6">
    <source>
        <dbReference type="SAM" id="MobiDB-lite"/>
    </source>
</evidence>
<evidence type="ECO:0000256" key="4">
    <source>
        <dbReference type="ARBA" id="ARBA00023139"/>
    </source>
</evidence>
<dbReference type="InterPro" id="IPR006059">
    <property type="entry name" value="SBP"/>
</dbReference>
<dbReference type="PANTHER" id="PTHR43649">
    <property type="entry name" value="ARABINOSE-BINDING PROTEIN-RELATED"/>
    <property type="match status" value="1"/>
</dbReference>
<feature type="compositionally biased region" description="Basic and acidic residues" evidence="6">
    <location>
        <begin position="33"/>
        <end position="49"/>
    </location>
</feature>
<keyword evidence="4" id="KW-0564">Palmitate</keyword>
<evidence type="ECO:0000313" key="8">
    <source>
        <dbReference type="EMBL" id="MCJ8011554.1"/>
    </source>
</evidence>
<dbReference type="PANTHER" id="PTHR43649:SF33">
    <property type="entry name" value="POLYGALACTURONAN_RHAMNOGALACTURONAN-BINDING PROTEIN YTCQ"/>
    <property type="match status" value="1"/>
</dbReference>
<keyword evidence="2 7" id="KW-0732">Signal</keyword>
<evidence type="ECO:0000256" key="1">
    <source>
        <dbReference type="ARBA" id="ARBA00022475"/>
    </source>
</evidence>
<organism evidence="8 9">
    <name type="scientific">Paenibacillus mangrovi</name>
    <dbReference type="NCBI Taxonomy" id="2931978"/>
    <lineage>
        <taxon>Bacteria</taxon>
        <taxon>Bacillati</taxon>
        <taxon>Bacillota</taxon>
        <taxon>Bacilli</taxon>
        <taxon>Bacillales</taxon>
        <taxon>Paenibacillaceae</taxon>
        <taxon>Paenibacillus</taxon>
    </lineage>
</organism>
<evidence type="ECO:0000256" key="7">
    <source>
        <dbReference type="SAM" id="SignalP"/>
    </source>
</evidence>
<dbReference type="EMBL" id="JALIRP010000002">
    <property type="protein sequence ID" value="MCJ8011554.1"/>
    <property type="molecule type" value="Genomic_DNA"/>
</dbReference>
<evidence type="ECO:0000313" key="9">
    <source>
        <dbReference type="Proteomes" id="UP001139347"/>
    </source>
</evidence>
<keyword evidence="5" id="KW-0449">Lipoprotein</keyword>
<feature type="signal peptide" evidence="7">
    <location>
        <begin position="1"/>
        <end position="18"/>
    </location>
</feature>
<feature type="compositionally biased region" description="Low complexity" evidence="6">
    <location>
        <begin position="20"/>
        <end position="31"/>
    </location>
</feature>
<feature type="chain" id="PRO_5040800330" evidence="7">
    <location>
        <begin position="19"/>
        <end position="455"/>
    </location>
</feature>
<dbReference type="InterPro" id="IPR050490">
    <property type="entry name" value="Bact_solute-bd_prot1"/>
</dbReference>
<dbReference type="CDD" id="cd13585">
    <property type="entry name" value="PBP2_TMBP_like"/>
    <property type="match status" value="1"/>
</dbReference>
<sequence length="455" mass="50283">MKKLLLYASALLISVSLAGCSSGSNSAASSSRDTVKESPKEDQESNKTSKGEKKKLVVWTFVDTHNKYYQEAKKEFESAHPEVTVDIKLLENSALNDKYTIVAKSGGKDAPDLIDVEQSAFPRYIKGNIPFEPLDIYMQRDKLTDAIPKGRQALYSVDGKPYGIEIAACVSALYYRKDIYDQAGIDVSKIKTWDEFVGISKKLLGKDKFIFPGTIKDQGSFEMLLRQEGGDIVTADGKIGFNTPEAAAVLKRIRAWKDAGIMDKNSPDGPQLWAAFKKGKYVAGFGADWWAGFLLQNAPELSGKWAAVPMPQGGPNSLPTTVAGGTGMAISKFSKNKDLAWEYLKLTHLNTKMVVKGFQIINLFPALESASKDPTLHAQSKMTEYFGGQDLANLYGNLIPKAPNQNQAWWRPLVTKAWDKFEPDYQKGRMTSEEFLTNVAKETQSSIDAEASRQN</sequence>
<keyword evidence="1" id="KW-1003">Cell membrane</keyword>
<evidence type="ECO:0000256" key="2">
    <source>
        <dbReference type="ARBA" id="ARBA00022729"/>
    </source>
</evidence>
<evidence type="ECO:0000256" key="3">
    <source>
        <dbReference type="ARBA" id="ARBA00023136"/>
    </source>
</evidence>
<gene>
    <name evidence="8" type="ORF">MUG84_07300</name>
</gene>
<dbReference type="Gene3D" id="3.40.190.10">
    <property type="entry name" value="Periplasmic binding protein-like II"/>
    <property type="match status" value="1"/>
</dbReference>
<dbReference type="SUPFAM" id="SSF53850">
    <property type="entry name" value="Periplasmic binding protein-like II"/>
    <property type="match status" value="1"/>
</dbReference>
<keyword evidence="9" id="KW-1185">Reference proteome</keyword>
<keyword evidence="3" id="KW-0472">Membrane</keyword>
<dbReference type="Pfam" id="PF01547">
    <property type="entry name" value="SBP_bac_1"/>
    <property type="match status" value="1"/>
</dbReference>
<protein>
    <submittedName>
        <fullName evidence="8">Sugar ABC transporter substrate-binding protein</fullName>
    </submittedName>
</protein>
<reference evidence="8" key="1">
    <citation type="submission" date="2022-04" db="EMBL/GenBank/DDBJ databases">
        <title>Paenibacillus mangrovi sp. nov., a novel endophytic bacterium isolated from bark of Kandelia candel.</title>
        <authorList>
            <person name="Tuo L."/>
        </authorList>
    </citation>
    <scope>NUCLEOTIDE SEQUENCE</scope>
    <source>
        <strain evidence="8">KQZ6P-2</strain>
    </source>
</reference>
<dbReference type="RefSeq" id="WP_244722589.1">
    <property type="nucleotide sequence ID" value="NZ_JALIRP010000002.1"/>
</dbReference>
<dbReference type="Proteomes" id="UP001139347">
    <property type="component" value="Unassembled WGS sequence"/>
</dbReference>
<feature type="region of interest" description="Disordered" evidence="6">
    <location>
        <begin position="20"/>
        <end position="49"/>
    </location>
</feature>
<proteinExistence type="predicted"/>
<dbReference type="AlphaFoldDB" id="A0A9X1WTK8"/>